<protein>
    <recommendedName>
        <fullName evidence="3">phosphomevalonate kinase</fullName>
        <ecNumber evidence="3">2.7.4.2</ecNumber>
    </recommendedName>
</protein>
<dbReference type="PANTHER" id="PTHR31814:SF2">
    <property type="entry name" value="PHOSPHOMEVALONATE KINASE"/>
    <property type="match status" value="1"/>
</dbReference>
<dbReference type="InterPro" id="IPR014721">
    <property type="entry name" value="Ribsml_uS5_D2-typ_fold_subgr"/>
</dbReference>
<organism evidence="8 9">
    <name type="scientific">Cyclostephanos tholiformis</name>
    <dbReference type="NCBI Taxonomy" id="382380"/>
    <lineage>
        <taxon>Eukaryota</taxon>
        <taxon>Sar</taxon>
        <taxon>Stramenopiles</taxon>
        <taxon>Ochrophyta</taxon>
        <taxon>Bacillariophyta</taxon>
        <taxon>Coscinodiscophyceae</taxon>
        <taxon>Thalassiosirophycidae</taxon>
        <taxon>Stephanodiscales</taxon>
        <taxon>Stephanodiscaceae</taxon>
        <taxon>Cyclostephanos</taxon>
    </lineage>
</organism>
<comment type="pathway">
    <text evidence="2">Isoprenoid biosynthesis; isopentenyl diphosphate biosynthesis via mevalonate pathway; isopentenyl diphosphate from (R)-mevalonate: step 2/3.</text>
</comment>
<dbReference type="SUPFAM" id="SSF54211">
    <property type="entry name" value="Ribosomal protein S5 domain 2-like"/>
    <property type="match status" value="1"/>
</dbReference>
<evidence type="ECO:0000256" key="3">
    <source>
        <dbReference type="ARBA" id="ARBA00012958"/>
    </source>
</evidence>
<comment type="caution">
    <text evidence="8">The sequence shown here is derived from an EMBL/GenBank/DDBJ whole genome shotgun (WGS) entry which is preliminary data.</text>
</comment>
<gene>
    <name evidence="8" type="ORF">ACHAXA_009543</name>
</gene>
<dbReference type="GO" id="GO:0009507">
    <property type="term" value="C:chloroplast"/>
    <property type="evidence" value="ECO:0007669"/>
    <property type="project" value="UniProtKB-SubCell"/>
</dbReference>
<evidence type="ECO:0000256" key="7">
    <source>
        <dbReference type="ARBA" id="ARBA00022840"/>
    </source>
</evidence>
<dbReference type="EC" id="2.7.4.2" evidence="3"/>
<evidence type="ECO:0000256" key="2">
    <source>
        <dbReference type="ARBA" id="ARBA00005017"/>
    </source>
</evidence>
<dbReference type="AlphaFoldDB" id="A0ABD3R5R0"/>
<evidence type="ECO:0000313" key="8">
    <source>
        <dbReference type="EMBL" id="KAL3808188.1"/>
    </source>
</evidence>
<keyword evidence="5" id="KW-0547">Nucleotide-binding</keyword>
<dbReference type="GO" id="GO:0004631">
    <property type="term" value="F:phosphomevalonate kinase activity"/>
    <property type="evidence" value="ECO:0007669"/>
    <property type="project" value="UniProtKB-EC"/>
</dbReference>
<dbReference type="InterPro" id="IPR035102">
    <property type="entry name" value="Phosphomevalonate_kinase"/>
</dbReference>
<dbReference type="PANTHER" id="PTHR31814">
    <property type="match status" value="1"/>
</dbReference>
<sequence length="565" mass="62078">MEGCRFHATIAFRPPHDVEYDVLAVDDDGSFQSVPLDVYSPQFDRVFSYSLSYPTPPPTTTTNDDDDDDDDCVYHDDDDDVVLRLRPRNDRHDPNKFVERSLLLALGYIRRTMGGCAFHSRLKRRRRYAISDLAPPSSVGSSSMSLALAIKLRADNDFYSQITNLRERGLDLTPHSLEMLEPFLPCPKDESTGDLIVNKTGMGSSAALVASLVGALLQFFGVVSLPARVDMEDGGGGDETDGSCVDMVRRDGLRIAHNLSQICHCYAQGKVGSGFDISSAVYGTHIYTRFSEAFVDEFLERVESSSRDGKGDDLQLSGELSRRLVALVNSDEWDCTVTPFSLPPGLEVLMADICGGSESPSMARGILEWKKKKRKVGFMDDYYWKDLKRCNKRIVSLLTDQFASQSFHDGLRRDGAEIISIRTAEQWKKPMPSSWHLFEGSSWDVALKLSDLRMAFLECRQNLKGMGNSAGVPVEPDEQTAVANATMALPGVVAAGVPGAGGYDALFVIYVKGPATCGGKSDRVRDQIGNLWRDMSDGSNERVLCPLSVRAAGSGGGLCATKLKW</sequence>
<keyword evidence="6" id="KW-0418">Kinase</keyword>
<evidence type="ECO:0000256" key="4">
    <source>
        <dbReference type="ARBA" id="ARBA00022679"/>
    </source>
</evidence>
<evidence type="ECO:0000256" key="5">
    <source>
        <dbReference type="ARBA" id="ARBA00022741"/>
    </source>
</evidence>
<reference evidence="8 9" key="1">
    <citation type="submission" date="2024-10" db="EMBL/GenBank/DDBJ databases">
        <title>Updated reference genomes for cyclostephanoid diatoms.</title>
        <authorList>
            <person name="Roberts W.R."/>
            <person name="Alverson A.J."/>
        </authorList>
    </citation>
    <scope>NUCLEOTIDE SEQUENCE [LARGE SCALE GENOMIC DNA]</scope>
    <source>
        <strain evidence="8 9">AJA228-03</strain>
    </source>
</reference>
<proteinExistence type="predicted"/>
<dbReference type="Gene3D" id="3.30.230.10">
    <property type="match status" value="1"/>
</dbReference>
<dbReference type="Proteomes" id="UP001530377">
    <property type="component" value="Unassembled WGS sequence"/>
</dbReference>
<keyword evidence="9" id="KW-1185">Reference proteome</keyword>
<evidence type="ECO:0000313" key="9">
    <source>
        <dbReference type="Proteomes" id="UP001530377"/>
    </source>
</evidence>
<dbReference type="EMBL" id="JALLPB020000533">
    <property type="protein sequence ID" value="KAL3808188.1"/>
    <property type="molecule type" value="Genomic_DNA"/>
</dbReference>
<dbReference type="InterPro" id="IPR020568">
    <property type="entry name" value="Ribosomal_Su5_D2-typ_SF"/>
</dbReference>
<accession>A0ABD3R5R0</accession>
<keyword evidence="4" id="KW-0808">Transferase</keyword>
<name>A0ABD3R5R0_9STRA</name>
<keyword evidence="7" id="KW-0067">ATP-binding</keyword>
<dbReference type="GO" id="GO:0005524">
    <property type="term" value="F:ATP binding"/>
    <property type="evidence" value="ECO:0007669"/>
    <property type="project" value="UniProtKB-KW"/>
</dbReference>
<evidence type="ECO:0000256" key="1">
    <source>
        <dbReference type="ARBA" id="ARBA00004229"/>
    </source>
</evidence>
<comment type="subcellular location">
    <subcellularLocation>
        <location evidence="1">Plastid</location>
        <location evidence="1">Chloroplast</location>
    </subcellularLocation>
</comment>
<evidence type="ECO:0000256" key="6">
    <source>
        <dbReference type="ARBA" id="ARBA00022777"/>
    </source>
</evidence>